<feature type="short sequence motif" description="Meso-diaminopimelate recognition motif" evidence="4">
    <location>
        <begin position="447"/>
        <end position="450"/>
    </location>
</feature>
<dbReference type="EC" id="6.3.2.13" evidence="4"/>
<proteinExistence type="inferred from homology"/>
<dbReference type="Pfam" id="PF02875">
    <property type="entry name" value="Mur_ligase_C"/>
    <property type="match status" value="1"/>
</dbReference>
<dbReference type="GO" id="GO:0071555">
    <property type="term" value="P:cell wall organization"/>
    <property type="evidence" value="ECO:0007669"/>
    <property type="project" value="UniProtKB-KW"/>
</dbReference>
<dbReference type="SUPFAM" id="SSF53623">
    <property type="entry name" value="MurD-like peptide ligases, catalytic domain"/>
    <property type="match status" value="1"/>
</dbReference>
<evidence type="ECO:0000259" key="7">
    <source>
        <dbReference type="Pfam" id="PF08245"/>
    </source>
</evidence>
<dbReference type="PANTHER" id="PTHR23135:SF4">
    <property type="entry name" value="UDP-N-ACETYLMURAMOYL-L-ALANYL-D-GLUTAMATE--2,6-DIAMINOPIMELATE LIGASE MURE HOMOLOG, CHLOROPLASTIC"/>
    <property type="match status" value="1"/>
</dbReference>
<sequence>MSQKSTTPPTPPTLSTLAALTGGRIVAGGAGNAAALSVTSASIDARSVEAGGMFMAVPGTRAHGATYADQSAGGCVLTDEAGLHVLQDSGVADTTAVLVVDDARSWLGPVSAEIHDHPSRSMTVIGVTGTSGKTTTSYMIEQSLLVDHSVGLIGTTGTRINGRAVPTTLTTPEAPTLQGLFARMRDEGVTHVVMEVSSHALVLGRVRGVDFDVAAFTNLSQDHLDFHPTMEDYFAAKSLLFTTPQDPGGELPTPVICVDDAWGRRLAGELDAPVTVATVSATGSAVDAVPATWQVDEVSVAADGVQHIVVNHGGSSLDVAVTLPGAFNVANATVALACATAAGEDPATVAPRLVDVRVPGRMQPVTVGSDGSGDSPGQDFLALVDYAHKPAAVAAALDTLVAQRDQVGDGGRVAVVMGAGGNRDHDKRPLMGQAAAERADLVIVTDDNPRDEDPATIRAEVLAGTGQGAETRAGRGGPPVEVREIGDRADAIRAAVTWARRGDIVIVAGKGHETGQIVGDTVIDFDDVEELTRAIEQRQEAKR</sequence>
<comment type="pathway">
    <text evidence="4 5">Cell wall biogenesis; peptidoglycan biosynthesis.</text>
</comment>
<dbReference type="Gene3D" id="3.40.1390.10">
    <property type="entry name" value="MurE/MurF, N-terminal domain"/>
    <property type="match status" value="1"/>
</dbReference>
<dbReference type="NCBIfam" id="NF001124">
    <property type="entry name" value="PRK00139.1-2"/>
    <property type="match status" value="1"/>
</dbReference>
<evidence type="ECO:0000313" key="9">
    <source>
        <dbReference type="Proteomes" id="UP000823858"/>
    </source>
</evidence>
<accession>A0A9D2QET0</accession>
<dbReference type="Pfam" id="PF08245">
    <property type="entry name" value="Mur_ligase_M"/>
    <property type="match status" value="1"/>
</dbReference>
<dbReference type="EMBL" id="DWVP01000024">
    <property type="protein sequence ID" value="HJC86266.1"/>
    <property type="molecule type" value="Genomic_DNA"/>
</dbReference>
<keyword evidence="4" id="KW-0547">Nucleotide-binding</keyword>
<reference evidence="8" key="1">
    <citation type="journal article" date="2021" name="PeerJ">
        <title>Extensive microbial diversity within the chicken gut microbiome revealed by metagenomics and culture.</title>
        <authorList>
            <person name="Gilroy R."/>
            <person name="Ravi A."/>
            <person name="Getino M."/>
            <person name="Pursley I."/>
            <person name="Horton D.L."/>
            <person name="Alikhan N.F."/>
            <person name="Baker D."/>
            <person name="Gharbi K."/>
            <person name="Hall N."/>
            <person name="Watson M."/>
            <person name="Adriaenssens E.M."/>
            <person name="Foster-Nyarko E."/>
            <person name="Jarju S."/>
            <person name="Secka A."/>
            <person name="Antonio M."/>
            <person name="Oren A."/>
            <person name="Chaudhuri R.R."/>
            <person name="La Ragione R."/>
            <person name="Hildebrand F."/>
            <person name="Pallen M.J."/>
        </authorList>
    </citation>
    <scope>NUCLEOTIDE SEQUENCE</scope>
    <source>
        <strain evidence="8">ChiHjej13B12-4958</strain>
    </source>
</reference>
<dbReference type="PANTHER" id="PTHR23135">
    <property type="entry name" value="MUR LIGASE FAMILY MEMBER"/>
    <property type="match status" value="1"/>
</dbReference>
<feature type="domain" description="Mur ligase central" evidence="7">
    <location>
        <begin position="127"/>
        <end position="339"/>
    </location>
</feature>
<dbReference type="GO" id="GO:0005524">
    <property type="term" value="F:ATP binding"/>
    <property type="evidence" value="ECO:0007669"/>
    <property type="project" value="UniProtKB-UniRule"/>
</dbReference>
<dbReference type="InterPro" id="IPR035911">
    <property type="entry name" value="MurE/MurF_N"/>
</dbReference>
<feature type="binding site" evidence="4">
    <location>
        <begin position="447"/>
        <end position="450"/>
    </location>
    <ligand>
        <name>meso-2,6-diaminopimelate</name>
        <dbReference type="ChEBI" id="CHEBI:57791"/>
    </ligand>
</feature>
<feature type="binding site" evidence="4">
    <location>
        <position position="205"/>
    </location>
    <ligand>
        <name>UDP-N-acetyl-alpha-D-muramoyl-L-alanyl-D-glutamate</name>
        <dbReference type="ChEBI" id="CHEBI:83900"/>
    </ligand>
</feature>
<reference evidence="8" key="2">
    <citation type="submission" date="2021-04" db="EMBL/GenBank/DDBJ databases">
        <authorList>
            <person name="Gilroy R."/>
        </authorList>
    </citation>
    <scope>NUCLEOTIDE SEQUENCE</scope>
    <source>
        <strain evidence="8">ChiHjej13B12-4958</strain>
    </source>
</reference>
<comment type="cofactor">
    <cofactor evidence="4">
        <name>Mg(2+)</name>
        <dbReference type="ChEBI" id="CHEBI:18420"/>
    </cofactor>
</comment>
<evidence type="ECO:0000256" key="2">
    <source>
        <dbReference type="ARBA" id="ARBA00022618"/>
    </source>
</evidence>
<feature type="binding site" evidence="4">
    <location>
        <position position="423"/>
    </location>
    <ligand>
        <name>meso-2,6-diaminopimelate</name>
        <dbReference type="ChEBI" id="CHEBI:57791"/>
    </ligand>
</feature>
<feature type="binding site" evidence="4">
    <location>
        <position position="197"/>
    </location>
    <ligand>
        <name>UDP-N-acetyl-alpha-D-muramoyl-L-alanyl-D-glutamate</name>
        <dbReference type="ChEBI" id="CHEBI:83900"/>
    </ligand>
</feature>
<keyword evidence="3 4" id="KW-0131">Cell cycle</keyword>
<dbReference type="InterPro" id="IPR036565">
    <property type="entry name" value="Mur-like_cat_sf"/>
</dbReference>
<organism evidence="8 9">
    <name type="scientific">Candidatus Corynebacterium faecigallinarum</name>
    <dbReference type="NCBI Taxonomy" id="2838528"/>
    <lineage>
        <taxon>Bacteria</taxon>
        <taxon>Bacillati</taxon>
        <taxon>Actinomycetota</taxon>
        <taxon>Actinomycetes</taxon>
        <taxon>Mycobacteriales</taxon>
        <taxon>Corynebacteriaceae</taxon>
        <taxon>Corynebacterium</taxon>
    </lineage>
</organism>
<keyword evidence="4 5" id="KW-0133">Cell shape</keyword>
<comment type="PTM">
    <text evidence="4">Carboxylation is probably crucial for Mg(2+) binding and, consequently, for the gamma-phosphate positioning of ATP.</text>
</comment>
<dbReference type="AlphaFoldDB" id="A0A9D2QET0"/>
<dbReference type="GO" id="GO:0008360">
    <property type="term" value="P:regulation of cell shape"/>
    <property type="evidence" value="ECO:0007669"/>
    <property type="project" value="UniProtKB-KW"/>
</dbReference>
<comment type="function">
    <text evidence="4">Catalyzes the addition of meso-diaminopimelic acid to the nucleotide precursor UDP-N-acetylmuramoyl-L-alanyl-D-glutamate (UMAG) in the biosynthesis of bacterial cell-wall peptidoglycan.</text>
</comment>
<feature type="binding site" evidence="4">
    <location>
        <position position="513"/>
    </location>
    <ligand>
        <name>meso-2,6-diaminopimelate</name>
        <dbReference type="ChEBI" id="CHEBI:57791"/>
    </ligand>
</feature>
<feature type="domain" description="Mur ligase C-terminal" evidence="6">
    <location>
        <begin position="379"/>
        <end position="511"/>
    </location>
</feature>
<feature type="binding site" evidence="4">
    <location>
        <begin position="129"/>
        <end position="135"/>
    </location>
    <ligand>
        <name>ATP</name>
        <dbReference type="ChEBI" id="CHEBI:30616"/>
    </ligand>
</feature>
<dbReference type="Gene3D" id="3.40.1190.10">
    <property type="entry name" value="Mur-like, catalytic domain"/>
    <property type="match status" value="1"/>
</dbReference>
<keyword evidence="4 5" id="KW-0573">Peptidoglycan synthesis</keyword>
<keyword evidence="4 8" id="KW-0436">Ligase</keyword>
<dbReference type="Gene3D" id="3.90.190.20">
    <property type="entry name" value="Mur ligase, C-terminal domain"/>
    <property type="match status" value="1"/>
</dbReference>
<name>A0A9D2QET0_9CORY</name>
<dbReference type="InterPro" id="IPR013221">
    <property type="entry name" value="Mur_ligase_cen"/>
</dbReference>
<dbReference type="InterPro" id="IPR004101">
    <property type="entry name" value="Mur_ligase_C"/>
</dbReference>
<dbReference type="Proteomes" id="UP000823858">
    <property type="component" value="Unassembled WGS sequence"/>
</dbReference>
<dbReference type="GO" id="GO:0051301">
    <property type="term" value="P:cell division"/>
    <property type="evidence" value="ECO:0007669"/>
    <property type="project" value="UniProtKB-KW"/>
</dbReference>
<evidence type="ECO:0000256" key="5">
    <source>
        <dbReference type="RuleBase" id="RU004135"/>
    </source>
</evidence>
<feature type="binding site" evidence="4">
    <location>
        <position position="509"/>
    </location>
    <ligand>
        <name>meso-2,6-diaminopimelate</name>
        <dbReference type="ChEBI" id="CHEBI:57791"/>
    </ligand>
</feature>
<comment type="caution">
    <text evidence="8">The sequence shown here is derived from an EMBL/GenBank/DDBJ whole genome shotgun (WGS) entry which is preliminary data.</text>
</comment>
<evidence type="ECO:0000256" key="1">
    <source>
        <dbReference type="ARBA" id="ARBA00005898"/>
    </source>
</evidence>
<feature type="binding site" evidence="4">
    <location>
        <begin position="170"/>
        <end position="171"/>
    </location>
    <ligand>
        <name>UDP-N-acetyl-alpha-D-muramoyl-L-alanyl-D-glutamate</name>
        <dbReference type="ChEBI" id="CHEBI:83900"/>
    </ligand>
</feature>
<gene>
    <name evidence="4" type="primary">murE</name>
    <name evidence="8" type="ORF">H9751_12165</name>
</gene>
<comment type="similarity">
    <text evidence="1 4">Belongs to the MurCDEF family. MurE subfamily.</text>
</comment>
<dbReference type="SUPFAM" id="SSF53244">
    <property type="entry name" value="MurD-like peptide ligases, peptide-binding domain"/>
    <property type="match status" value="1"/>
</dbReference>
<dbReference type="NCBIfam" id="TIGR01085">
    <property type="entry name" value="murE"/>
    <property type="match status" value="1"/>
</dbReference>
<comment type="catalytic activity">
    <reaction evidence="4">
        <text>UDP-N-acetyl-alpha-D-muramoyl-L-alanyl-D-glutamate + meso-2,6-diaminopimelate + ATP = UDP-N-acetyl-alpha-D-muramoyl-L-alanyl-gamma-D-glutamyl-meso-2,6-diaminopimelate + ADP + phosphate + H(+)</text>
        <dbReference type="Rhea" id="RHEA:23676"/>
        <dbReference type="ChEBI" id="CHEBI:15378"/>
        <dbReference type="ChEBI" id="CHEBI:30616"/>
        <dbReference type="ChEBI" id="CHEBI:43474"/>
        <dbReference type="ChEBI" id="CHEBI:57791"/>
        <dbReference type="ChEBI" id="CHEBI:83900"/>
        <dbReference type="ChEBI" id="CHEBI:83905"/>
        <dbReference type="ChEBI" id="CHEBI:456216"/>
        <dbReference type="EC" id="6.3.2.13"/>
    </reaction>
</comment>
<comment type="subcellular location">
    <subcellularLocation>
        <location evidence="4 5">Cytoplasm</location>
    </subcellularLocation>
</comment>
<protein>
    <recommendedName>
        <fullName evidence="4">UDP-N-acetylmuramoyl-L-alanyl-D-glutamate--2,6-diaminopimelate ligase</fullName>
        <ecNumber evidence="4">6.3.2.13</ecNumber>
    </recommendedName>
    <alternativeName>
        <fullName evidence="4">Meso-A2pm-adding enzyme</fullName>
    </alternativeName>
    <alternativeName>
        <fullName evidence="4">Meso-diaminopimelate-adding enzyme</fullName>
    </alternativeName>
    <alternativeName>
        <fullName evidence="4">UDP-MurNAc-L-Ala-D-Glu:meso-diaminopimelate ligase</fullName>
    </alternativeName>
    <alternativeName>
        <fullName evidence="4">UDP-MurNAc-tripeptide synthetase</fullName>
    </alternativeName>
    <alternativeName>
        <fullName evidence="4">UDP-N-acetylmuramyl-tripeptide synthetase</fullName>
    </alternativeName>
</protein>
<comment type="caution">
    <text evidence="4">Lacks conserved residue(s) required for the propagation of feature annotation.</text>
</comment>
<evidence type="ECO:0000256" key="3">
    <source>
        <dbReference type="ARBA" id="ARBA00023306"/>
    </source>
</evidence>
<dbReference type="InterPro" id="IPR005761">
    <property type="entry name" value="UDP-N-AcMur-Glu-dNH2Pim_ligase"/>
</dbReference>
<evidence type="ECO:0000256" key="4">
    <source>
        <dbReference type="HAMAP-Rule" id="MF_00208"/>
    </source>
</evidence>
<dbReference type="NCBIfam" id="NF001126">
    <property type="entry name" value="PRK00139.1-4"/>
    <property type="match status" value="1"/>
</dbReference>
<evidence type="ECO:0000259" key="6">
    <source>
        <dbReference type="Pfam" id="PF02875"/>
    </source>
</evidence>
<keyword evidence="4" id="KW-0067">ATP-binding</keyword>
<evidence type="ECO:0000313" key="8">
    <source>
        <dbReference type="EMBL" id="HJC86266.1"/>
    </source>
</evidence>
<dbReference type="HAMAP" id="MF_00208">
    <property type="entry name" value="MurE"/>
    <property type="match status" value="1"/>
</dbReference>
<dbReference type="GO" id="GO:0008765">
    <property type="term" value="F:UDP-N-acetylmuramoylalanyl-D-glutamate-2,6-diaminopimelate ligase activity"/>
    <property type="evidence" value="ECO:0007669"/>
    <property type="project" value="UniProtKB-UniRule"/>
</dbReference>
<keyword evidence="2 4" id="KW-0132">Cell division</keyword>
<keyword evidence="4" id="KW-0963">Cytoplasm</keyword>
<dbReference type="GO" id="GO:0009252">
    <property type="term" value="P:peptidoglycan biosynthetic process"/>
    <property type="evidence" value="ECO:0007669"/>
    <property type="project" value="UniProtKB-UniRule"/>
</dbReference>
<dbReference type="SUPFAM" id="SSF63418">
    <property type="entry name" value="MurE/MurF N-terminal domain"/>
    <property type="match status" value="1"/>
</dbReference>
<dbReference type="GO" id="GO:0005737">
    <property type="term" value="C:cytoplasm"/>
    <property type="evidence" value="ECO:0007669"/>
    <property type="project" value="UniProtKB-SubCell"/>
</dbReference>
<keyword evidence="4" id="KW-0460">Magnesium</keyword>
<dbReference type="GO" id="GO:0000287">
    <property type="term" value="F:magnesium ion binding"/>
    <property type="evidence" value="ECO:0007669"/>
    <property type="project" value="UniProtKB-UniRule"/>
</dbReference>
<feature type="modified residue" description="N6-carboxylysine" evidence="4">
    <location>
        <position position="237"/>
    </location>
</feature>
<dbReference type="InterPro" id="IPR036615">
    <property type="entry name" value="Mur_ligase_C_dom_sf"/>
</dbReference>
<keyword evidence="4 5" id="KW-0961">Cell wall biogenesis/degradation</keyword>